<accession>A0ABT1LFG4</accession>
<dbReference type="RefSeq" id="WP_254743883.1">
    <property type="nucleotide sequence ID" value="NZ_JANCLU010000015.1"/>
</dbReference>
<dbReference type="PANTHER" id="PTHR43877">
    <property type="entry name" value="AMINOALKYLPHOSPHONATE N-ACETYLTRANSFERASE-RELATED-RELATED"/>
    <property type="match status" value="1"/>
</dbReference>
<dbReference type="SUPFAM" id="SSF55729">
    <property type="entry name" value="Acyl-CoA N-acyltransferases (Nat)"/>
    <property type="match status" value="1"/>
</dbReference>
<name>A0ABT1LFG4_9HYPH</name>
<proteinExistence type="predicted"/>
<dbReference type="Pfam" id="PF00583">
    <property type="entry name" value="Acetyltransf_1"/>
    <property type="match status" value="1"/>
</dbReference>
<dbReference type="PANTHER" id="PTHR43877:SF2">
    <property type="entry name" value="AMINOALKYLPHOSPHONATE N-ACETYLTRANSFERASE-RELATED"/>
    <property type="match status" value="1"/>
</dbReference>
<keyword evidence="1" id="KW-0808">Transferase</keyword>
<dbReference type="EMBL" id="JANCLU010000015">
    <property type="protein sequence ID" value="MCP8939853.1"/>
    <property type="molecule type" value="Genomic_DNA"/>
</dbReference>
<dbReference type="InterPro" id="IPR016181">
    <property type="entry name" value="Acyl_CoA_acyltransferase"/>
</dbReference>
<comment type="caution">
    <text evidence="4">The sequence shown here is derived from an EMBL/GenBank/DDBJ whole genome shotgun (WGS) entry which is preliminary data.</text>
</comment>
<dbReference type="Proteomes" id="UP001205890">
    <property type="component" value="Unassembled WGS sequence"/>
</dbReference>
<keyword evidence="5" id="KW-1185">Reference proteome</keyword>
<organism evidence="4 5">
    <name type="scientific">Alsobacter ponti</name>
    <dbReference type="NCBI Taxonomy" id="2962936"/>
    <lineage>
        <taxon>Bacteria</taxon>
        <taxon>Pseudomonadati</taxon>
        <taxon>Pseudomonadota</taxon>
        <taxon>Alphaproteobacteria</taxon>
        <taxon>Hyphomicrobiales</taxon>
        <taxon>Alsobacteraceae</taxon>
        <taxon>Alsobacter</taxon>
    </lineage>
</organism>
<evidence type="ECO:0000313" key="4">
    <source>
        <dbReference type="EMBL" id="MCP8939853.1"/>
    </source>
</evidence>
<evidence type="ECO:0000256" key="2">
    <source>
        <dbReference type="ARBA" id="ARBA00023315"/>
    </source>
</evidence>
<sequence length="164" mass="17587">MTLLVRPARAADLPAVRAVLVETWHDTYDTLFGAESVTAITDDWHSPANLAAELDRAGHRFLVAERDGVIVGTGSATDRGDGLVWLDRLYVAPAVQRAGAGAALLDALAGAFPQADRWQLEVEARNEKGLAFYLRHGFADTGERGGSHGPCARSVILERRRAGA</sequence>
<dbReference type="InterPro" id="IPR000182">
    <property type="entry name" value="GNAT_dom"/>
</dbReference>
<keyword evidence="2" id="KW-0012">Acyltransferase</keyword>
<evidence type="ECO:0000313" key="5">
    <source>
        <dbReference type="Proteomes" id="UP001205890"/>
    </source>
</evidence>
<gene>
    <name evidence="4" type="ORF">NK718_15095</name>
</gene>
<dbReference type="CDD" id="cd04301">
    <property type="entry name" value="NAT_SF"/>
    <property type="match status" value="1"/>
</dbReference>
<feature type="domain" description="N-acetyltransferase" evidence="3">
    <location>
        <begin position="3"/>
        <end position="162"/>
    </location>
</feature>
<dbReference type="InterPro" id="IPR050832">
    <property type="entry name" value="Bact_Acetyltransf"/>
</dbReference>
<dbReference type="PROSITE" id="PS51186">
    <property type="entry name" value="GNAT"/>
    <property type="match status" value="1"/>
</dbReference>
<evidence type="ECO:0000256" key="1">
    <source>
        <dbReference type="ARBA" id="ARBA00022679"/>
    </source>
</evidence>
<reference evidence="4 5" key="1">
    <citation type="submission" date="2022-07" db="EMBL/GenBank/DDBJ databases">
        <authorList>
            <person name="Li W.-J."/>
            <person name="Deng Q.-Q."/>
        </authorList>
    </citation>
    <scope>NUCLEOTIDE SEQUENCE [LARGE SCALE GENOMIC DNA]</scope>
    <source>
        <strain evidence="4 5">SYSU M60028</strain>
    </source>
</reference>
<protein>
    <submittedName>
        <fullName evidence="4">GNAT family N-acetyltransferase</fullName>
    </submittedName>
</protein>
<dbReference type="Gene3D" id="3.40.630.30">
    <property type="match status" value="1"/>
</dbReference>
<evidence type="ECO:0000259" key="3">
    <source>
        <dbReference type="PROSITE" id="PS51186"/>
    </source>
</evidence>